<dbReference type="InterPro" id="IPR019734">
    <property type="entry name" value="TPR_rpt"/>
</dbReference>
<evidence type="ECO:0000256" key="1">
    <source>
        <dbReference type="PROSITE-ProRule" id="PRU00339"/>
    </source>
</evidence>
<dbReference type="RefSeq" id="WP_283400614.1">
    <property type="nucleotide sequence ID" value="NZ_FXUB01000003.1"/>
</dbReference>
<comment type="caution">
    <text evidence="2">The sequence shown here is derived from an EMBL/GenBank/DDBJ whole genome shotgun (WGS) entry which is preliminary data.</text>
</comment>
<dbReference type="PROSITE" id="PS50005">
    <property type="entry name" value="TPR"/>
    <property type="match status" value="1"/>
</dbReference>
<evidence type="ECO:0000313" key="3">
    <source>
        <dbReference type="Proteomes" id="UP001157911"/>
    </source>
</evidence>
<name>A0ABY1NMS3_9BACT</name>
<dbReference type="SUPFAM" id="SSF48452">
    <property type="entry name" value="TPR-like"/>
    <property type="match status" value="1"/>
</dbReference>
<organism evidence="2 3">
    <name type="scientific">Desulfurobacterium pacificum</name>
    <dbReference type="NCBI Taxonomy" id="240166"/>
    <lineage>
        <taxon>Bacteria</taxon>
        <taxon>Pseudomonadati</taxon>
        <taxon>Aquificota</taxon>
        <taxon>Aquificia</taxon>
        <taxon>Desulfurobacteriales</taxon>
        <taxon>Desulfurobacteriaceae</taxon>
        <taxon>Desulfurobacterium</taxon>
    </lineage>
</organism>
<evidence type="ECO:0008006" key="4">
    <source>
        <dbReference type="Google" id="ProtNLM"/>
    </source>
</evidence>
<reference evidence="2 3" key="1">
    <citation type="submission" date="2017-05" db="EMBL/GenBank/DDBJ databases">
        <authorList>
            <person name="Varghese N."/>
            <person name="Submissions S."/>
        </authorList>
    </citation>
    <scope>NUCLEOTIDE SEQUENCE [LARGE SCALE GENOMIC DNA]</scope>
    <source>
        <strain evidence="2 3">DSM 15522</strain>
    </source>
</reference>
<feature type="repeat" description="TPR" evidence="1">
    <location>
        <begin position="34"/>
        <end position="67"/>
    </location>
</feature>
<sequence length="649" mass="76733">MRALLLVLVFFSFFLPLQGFAKLEKGSSLNLEREKILFQRGLRQFKIGSYSTALEYFLKALKPNSPYYRKALLMLAKTYYAIGRKTGEKKYLWQALNYIQLYFITFKEDEQLPWDYYYTKAKIYESLGFYEQALALYRVAFLAAKTEDEKIKTTVGIIRTAVWIRRPDMADEYYILISTSNFITPQEDKELEFVRGLMLFSKGRYKEALPFFFKVYRQYENYLIDNPEYYYYVAENVYRTGNLKLAEQLFRRIVSLTKDPLVVRKSILRLGDIELRRGNRKLAFVYYYSVIRDYPETQEAQVARLKIIPMMKYPEIKYRTELTKDKAFKDPIKYVAQILVNYRTTYVGVYALADLGYLVFKIGSPESVFKRLTWEVSLIFPQQVKYEQAEFFRSLWSPYLLSLPAEKMCELYRSNPEFFQSIFSRQVLLKVASDLKMCNMRRLRIKLLEFMIKKWNTDEDIILMAKALYDSREFEDALRFLSKVKDKHRCDYWKLVYEISIFLPEKRRSNLKPLETACRSEDLTVTAIKIYYLSANGKLENAFNLLKSNVETIVKEYNKSAVVKAAVDKFLDVALLRGNYGFSYALSKWLLEGGEKDCYTYSYFTISSVRLGRIKEAKSVLPDLKLCKDDFAKLAEIVYQDAVMQEELR</sequence>
<protein>
    <recommendedName>
        <fullName evidence="4">Tetratricopeptide repeat protein</fullName>
    </recommendedName>
</protein>
<dbReference type="Proteomes" id="UP001157911">
    <property type="component" value="Unassembled WGS sequence"/>
</dbReference>
<dbReference type="SMART" id="SM00028">
    <property type="entry name" value="TPR"/>
    <property type="match status" value="6"/>
</dbReference>
<keyword evidence="1" id="KW-0802">TPR repeat</keyword>
<dbReference type="EMBL" id="FXUB01000003">
    <property type="protein sequence ID" value="SMP13769.1"/>
    <property type="molecule type" value="Genomic_DNA"/>
</dbReference>
<dbReference type="InterPro" id="IPR011990">
    <property type="entry name" value="TPR-like_helical_dom_sf"/>
</dbReference>
<gene>
    <name evidence="2" type="ORF">SAMN06265339_1154</name>
</gene>
<accession>A0ABY1NMS3</accession>
<keyword evidence="3" id="KW-1185">Reference proteome</keyword>
<dbReference type="Gene3D" id="1.25.40.10">
    <property type="entry name" value="Tetratricopeptide repeat domain"/>
    <property type="match status" value="2"/>
</dbReference>
<proteinExistence type="predicted"/>
<evidence type="ECO:0000313" key="2">
    <source>
        <dbReference type="EMBL" id="SMP13769.1"/>
    </source>
</evidence>